<feature type="compositionally biased region" description="Low complexity" evidence="8">
    <location>
        <begin position="424"/>
        <end position="453"/>
    </location>
</feature>
<dbReference type="OrthoDB" id="2130750at2759"/>
<name>A0A9W9EXJ7_9EURO</name>
<protein>
    <submittedName>
        <fullName evidence="10">Dynein associated protein</fullName>
    </submittedName>
</protein>
<feature type="compositionally biased region" description="Low complexity" evidence="8">
    <location>
        <begin position="509"/>
        <end position="529"/>
    </location>
</feature>
<proteinExistence type="inferred from homology"/>
<keyword evidence="6" id="KW-0206">Cytoskeleton</keyword>
<dbReference type="Gene3D" id="2.30.30.190">
    <property type="entry name" value="CAP Gly-rich-like domain"/>
    <property type="match status" value="1"/>
</dbReference>
<feature type="compositionally biased region" description="Polar residues" evidence="8">
    <location>
        <begin position="369"/>
        <end position="380"/>
    </location>
</feature>
<feature type="compositionally biased region" description="Polar residues" evidence="8">
    <location>
        <begin position="347"/>
        <end position="358"/>
    </location>
</feature>
<reference evidence="10" key="1">
    <citation type="submission" date="2022-11" db="EMBL/GenBank/DDBJ databases">
        <authorList>
            <person name="Petersen C."/>
        </authorList>
    </citation>
    <scope>NUCLEOTIDE SEQUENCE</scope>
    <source>
        <strain evidence="10">IBT 30761</strain>
    </source>
</reference>
<dbReference type="PANTHER" id="PTHR47438">
    <property type="entry name" value="PHOSPHATE METABOLISM PROTEIN 8-RELATED"/>
    <property type="match status" value="1"/>
</dbReference>
<dbReference type="InterPro" id="IPR023214">
    <property type="entry name" value="HAD_sf"/>
</dbReference>
<dbReference type="EMBL" id="JAPQKI010000009">
    <property type="protein sequence ID" value="KAJ5089711.1"/>
    <property type="molecule type" value="Genomic_DNA"/>
</dbReference>
<gene>
    <name evidence="10" type="ORF">N7532_008395</name>
</gene>
<dbReference type="Gene3D" id="3.40.50.1000">
    <property type="entry name" value="HAD superfamily/HAD-like"/>
    <property type="match status" value="1"/>
</dbReference>
<keyword evidence="11" id="KW-1185">Reference proteome</keyword>
<dbReference type="InterPro" id="IPR000938">
    <property type="entry name" value="CAP-Gly_domain"/>
</dbReference>
<feature type="domain" description="CAP-Gly" evidence="9">
    <location>
        <begin position="257"/>
        <end position="299"/>
    </location>
</feature>
<evidence type="ECO:0000259" key="9">
    <source>
        <dbReference type="PROSITE" id="PS50245"/>
    </source>
</evidence>
<feature type="region of interest" description="Disordered" evidence="8">
    <location>
        <begin position="1582"/>
        <end position="1602"/>
    </location>
</feature>
<evidence type="ECO:0000256" key="6">
    <source>
        <dbReference type="ARBA" id="ARBA00023212"/>
    </source>
</evidence>
<dbReference type="InterPro" id="IPR036859">
    <property type="entry name" value="CAP-Gly_dom_sf"/>
</dbReference>
<dbReference type="GO" id="GO:0030286">
    <property type="term" value="C:dynein complex"/>
    <property type="evidence" value="ECO:0007669"/>
    <property type="project" value="UniProtKB-KW"/>
</dbReference>
<dbReference type="PANTHER" id="PTHR47438:SF1">
    <property type="entry name" value="PHOSPHATE METABOLISM PROTEIN 8-RELATED"/>
    <property type="match status" value="1"/>
</dbReference>
<dbReference type="InterPro" id="IPR022157">
    <property type="entry name" value="Dynactin"/>
</dbReference>
<dbReference type="GO" id="GO:0008252">
    <property type="term" value="F:nucleotidase activity"/>
    <property type="evidence" value="ECO:0007669"/>
    <property type="project" value="TreeGrafter"/>
</dbReference>
<dbReference type="NCBIfam" id="TIGR01993">
    <property type="entry name" value="Pyr-5-nucltdase"/>
    <property type="match status" value="1"/>
</dbReference>
<dbReference type="InterPro" id="IPR036412">
    <property type="entry name" value="HAD-like_sf"/>
</dbReference>
<dbReference type="PROSITE" id="PS00845">
    <property type="entry name" value="CAP_GLY_1"/>
    <property type="match status" value="1"/>
</dbReference>
<evidence type="ECO:0000256" key="4">
    <source>
        <dbReference type="ARBA" id="ARBA00023017"/>
    </source>
</evidence>
<dbReference type="Gene3D" id="1.10.150.450">
    <property type="match status" value="1"/>
</dbReference>
<evidence type="ECO:0000313" key="11">
    <source>
        <dbReference type="Proteomes" id="UP001149074"/>
    </source>
</evidence>
<dbReference type="Pfam" id="PF01302">
    <property type="entry name" value="CAP_GLY"/>
    <property type="match status" value="1"/>
</dbReference>
<dbReference type="FunFam" id="1.10.150.450:FF:000001">
    <property type="entry name" value="SDT1p Pyrimidine nucleotidase"/>
    <property type="match status" value="1"/>
</dbReference>
<comment type="subcellular location">
    <subcellularLocation>
        <location evidence="1">Cytoplasm</location>
        <location evidence="1">Cytoskeleton</location>
    </subcellularLocation>
</comment>
<keyword evidence="4" id="KW-0243">Dynein</keyword>
<dbReference type="PROSITE" id="PS50245">
    <property type="entry name" value="CAP_GLY_2"/>
    <property type="match status" value="1"/>
</dbReference>
<feature type="region of interest" description="Disordered" evidence="8">
    <location>
        <begin position="310"/>
        <end position="537"/>
    </location>
</feature>
<dbReference type="GeneID" id="81359866"/>
<dbReference type="SMART" id="SM01052">
    <property type="entry name" value="CAP_GLY"/>
    <property type="match status" value="1"/>
</dbReference>
<dbReference type="SUPFAM" id="SSF74924">
    <property type="entry name" value="Cap-Gly domain"/>
    <property type="match status" value="1"/>
</dbReference>
<dbReference type="GO" id="GO:0005874">
    <property type="term" value="C:microtubule"/>
    <property type="evidence" value="ECO:0007669"/>
    <property type="project" value="UniProtKB-KW"/>
</dbReference>
<evidence type="ECO:0000256" key="7">
    <source>
        <dbReference type="SAM" id="Coils"/>
    </source>
</evidence>
<evidence type="ECO:0000256" key="8">
    <source>
        <dbReference type="SAM" id="MobiDB-lite"/>
    </source>
</evidence>
<feature type="compositionally biased region" description="Acidic residues" evidence="8">
    <location>
        <begin position="485"/>
        <end position="495"/>
    </location>
</feature>
<dbReference type="Pfam" id="PF00702">
    <property type="entry name" value="Hydrolase"/>
    <property type="match status" value="1"/>
</dbReference>
<feature type="compositionally biased region" description="Low complexity" evidence="8">
    <location>
        <begin position="381"/>
        <end position="398"/>
    </location>
</feature>
<dbReference type="Proteomes" id="UP001149074">
    <property type="component" value="Unassembled WGS sequence"/>
</dbReference>
<keyword evidence="6" id="KW-0963">Cytoplasm</keyword>
<evidence type="ECO:0000256" key="2">
    <source>
        <dbReference type="ARBA" id="ARBA00011010"/>
    </source>
</evidence>
<accession>A0A9W9EXJ7</accession>
<comment type="similarity">
    <text evidence="2">Belongs to the dynactin 150 kDa subunit family.</text>
</comment>
<dbReference type="InterPro" id="IPR010237">
    <property type="entry name" value="Pyr-5-nucltdase"/>
</dbReference>
<evidence type="ECO:0000256" key="3">
    <source>
        <dbReference type="ARBA" id="ARBA00022701"/>
    </source>
</evidence>
<dbReference type="Pfam" id="PF12455">
    <property type="entry name" value="Dynactin"/>
    <property type="match status" value="1"/>
</dbReference>
<comment type="caution">
    <text evidence="10">The sequence shown here is derived from an EMBL/GenBank/DDBJ whole genome shotgun (WGS) entry which is preliminary data.</text>
</comment>
<dbReference type="InterPro" id="IPR052791">
    <property type="entry name" value="SSM1_domain"/>
</dbReference>
<evidence type="ECO:0000256" key="1">
    <source>
        <dbReference type="ARBA" id="ARBA00004245"/>
    </source>
</evidence>
<dbReference type="GO" id="GO:0009166">
    <property type="term" value="P:nucleotide catabolic process"/>
    <property type="evidence" value="ECO:0007669"/>
    <property type="project" value="TreeGrafter"/>
</dbReference>
<evidence type="ECO:0000256" key="5">
    <source>
        <dbReference type="ARBA" id="ARBA00023054"/>
    </source>
</evidence>
<reference evidence="10" key="2">
    <citation type="journal article" date="2023" name="IMA Fungus">
        <title>Comparative genomic study of the Penicillium genus elucidates a diverse pangenome and 15 lateral gene transfer events.</title>
        <authorList>
            <person name="Petersen C."/>
            <person name="Sorensen T."/>
            <person name="Nielsen M.R."/>
            <person name="Sondergaard T.E."/>
            <person name="Sorensen J.L."/>
            <person name="Fitzpatrick D.A."/>
            <person name="Frisvad J.C."/>
            <person name="Nielsen K.L."/>
        </authorList>
    </citation>
    <scope>NUCLEOTIDE SEQUENCE</scope>
    <source>
        <strain evidence="10">IBT 30761</strain>
    </source>
</reference>
<dbReference type="SUPFAM" id="SSF56784">
    <property type="entry name" value="HAD-like"/>
    <property type="match status" value="1"/>
</dbReference>
<dbReference type="GO" id="GO:0006206">
    <property type="term" value="P:pyrimidine nucleobase metabolic process"/>
    <property type="evidence" value="ECO:0007669"/>
    <property type="project" value="TreeGrafter"/>
</dbReference>
<sequence>MAAANGANGRDSRPVFFFDIDNCLYSKACNIHDEMQTLINKFFVKHLELSTKDAHMLHQKYYKEYGLAIEGLTRHHQIDPLEFNYEVDDALPLDRILKPDYKLRALLESLDTSKVKPWLLTNAYVNHAKRVVKLLGVEDLFEGITFCDYGQLPLVCKPSQDMYAKAEKEACAPSTESCYFVGIAVPQVPASKYQVSSLEELRTHFPTLFKSQGVTTGHQVFVIGFPIPALTMTGQEISPGSVITLTDGREATVRFIGTTHFAVGDWIGIELTDATGKNDGAVQGERYFECEQGFGMFIRPTAVGAVLPQPARESKQSVRPGPTTAASRQSGVSAGMKKPGALPATTARRQSTNATGTPTPAPRIAPRSSLRSPTKSPTKQLSAASSRSSLSSAPRTSTVASTRPRPSHVSRPSAGASTTQPVASRTSRPSVPTTSTRTSRAGSSVSTTTASLSKRASLRQAAPQKASDGGETGTSGYSEAPTDVESLDTEGESPQDENQSTAPAPAPAPKASRQSTATRATASRPGASTVAQRQTQSVAVTKEIEELNTKLRVLEKKRAEDRDKLKALEQIQTERDKYEAIIGKLQAKYGPQNTEIIELRKKYKEAEARLEEVERMQAEHESLMEMATLDREMAEETAEAFKHECETLRSRMEELQLEVEVLREENEEFSQDTSPEERSSHGWLQMEKTNERLREALIRLRDMTQQQERDLKDQIKELEQDLEEYSAVKSDYEATKEKLLVAETNVEDLKQQLETALGAEEMIEELADKNMRYQEEINELKAAIEDLEALKEISDELEYTHIETEKQLQEELDYREVVFNEQVKKNEQQEEAIEELGYTLGRFRELVTTLQTDLEDMRSSQQISEAEATDLTTRSRAMMNLNMKLQASVSKAQTKTIDVELNRMEAEEAVQHLSIVKIYLPEYFDGERNSVLALLRFKRVSHKANIMTNTIREKSSDEATLVTLDELFHAHGVLEHLLWIATVCDQFVNYISACTPEQFASTKAALFEMEPVERTLNFWIDNLKKNEVNMQKFGVELHRSIALLAHLAETLLPSTPEMFADEICMRANLSQSYLDHSATGIARVKSLVASKLSTSEGAPEESNEENSFTLNKLDTFVSQARGLKVAMGKISRALEDLRSRSMAPSRDEADGPFKNVEMFTRELSEMTRKLGYDVVNLISDEGRTEPFTLQEILDSMSQTFAALAPSTGDSNESNDPLLLLHNKLRDLGDQLDELDSISSNLSRTVEFERGAFPWIARAEELKSNKTISPDADEEIRRLKNEVHEVSTALGVKDNTLEEQSIKIELLESRMRETSKKASMLKELEAKIEEFQSSGAELEKTVERQQKELQAVEKEREEIKSRYEKLKHMSGAAGVATNGDGIVIDNEASLAAMQENESLRAEVESLQAAVRFLREENRRSNLLDPYSVQRSTEMHAWLDAPLTRTSPTAEQEKVQRTALESRDVLTHLLKLTKETRVCDLKSAMALTTSAENEGVNRTAWRPSKSRLRYQVLQQRENFEHWAEWRDDIVQHEREQDRLAAAKRERALRDRLPKHAHKASVEFPQGLGHGMMGRAWQILGMQNHRKTGSTSSPAPDGVEIVPSY</sequence>
<organism evidence="10 11">
    <name type="scientific">Penicillium argentinense</name>
    <dbReference type="NCBI Taxonomy" id="1131581"/>
    <lineage>
        <taxon>Eukaryota</taxon>
        <taxon>Fungi</taxon>
        <taxon>Dikarya</taxon>
        <taxon>Ascomycota</taxon>
        <taxon>Pezizomycotina</taxon>
        <taxon>Eurotiomycetes</taxon>
        <taxon>Eurotiomycetidae</taxon>
        <taxon>Eurotiales</taxon>
        <taxon>Aspergillaceae</taxon>
        <taxon>Penicillium</taxon>
    </lineage>
</organism>
<feature type="coiled-coil region" evidence="7">
    <location>
        <begin position="1296"/>
        <end position="1415"/>
    </location>
</feature>
<dbReference type="RefSeq" id="XP_056471693.1">
    <property type="nucleotide sequence ID" value="XM_056620887.1"/>
</dbReference>
<keyword evidence="3" id="KW-0493">Microtubule</keyword>
<evidence type="ECO:0000313" key="10">
    <source>
        <dbReference type="EMBL" id="KAJ5089711.1"/>
    </source>
</evidence>
<keyword evidence="5 7" id="KW-0175">Coiled coil</keyword>
<feature type="coiled-coil region" evidence="7">
    <location>
        <begin position="537"/>
        <end position="800"/>
    </location>
</feature>